<keyword evidence="9" id="KW-1185">Reference proteome</keyword>
<evidence type="ECO:0000259" key="6">
    <source>
        <dbReference type="Pfam" id="PF07980"/>
    </source>
</evidence>
<reference evidence="8 9" key="1">
    <citation type="journal article" date="2014" name="Genome Announc.">
        <title>Draft Genome Sequence of Bacteroides reticulotermitis Strain JCM 10512T, Isolated from the Gut of a Termite.</title>
        <authorList>
            <person name="Yuki M."/>
            <person name="Oshima K."/>
            <person name="Suda W."/>
            <person name="Sakamoto M."/>
            <person name="Iida T."/>
            <person name="Hattori M."/>
            <person name="Ohkuma M."/>
        </authorList>
    </citation>
    <scope>NUCLEOTIDE SEQUENCE [LARGE SCALE GENOMIC DNA]</scope>
    <source>
        <strain evidence="8 9">JCM 10512</strain>
    </source>
</reference>
<evidence type="ECO:0000259" key="7">
    <source>
        <dbReference type="Pfam" id="PF14322"/>
    </source>
</evidence>
<dbReference type="InterPro" id="IPR011990">
    <property type="entry name" value="TPR-like_helical_dom_sf"/>
</dbReference>
<evidence type="ECO:0000256" key="1">
    <source>
        <dbReference type="ARBA" id="ARBA00004442"/>
    </source>
</evidence>
<name>W4UZ70_9BACE</name>
<comment type="subcellular location">
    <subcellularLocation>
        <location evidence="1">Cell outer membrane</location>
    </subcellularLocation>
</comment>
<dbReference type="EMBL" id="BAIV01000054">
    <property type="protein sequence ID" value="GAE86550.1"/>
    <property type="molecule type" value="Genomic_DNA"/>
</dbReference>
<evidence type="ECO:0000313" key="8">
    <source>
        <dbReference type="EMBL" id="GAE86550.1"/>
    </source>
</evidence>
<feature type="domain" description="RagB/SusD" evidence="6">
    <location>
        <begin position="363"/>
        <end position="658"/>
    </location>
</feature>
<dbReference type="Proteomes" id="UP000019131">
    <property type="component" value="Unassembled WGS sequence"/>
</dbReference>
<comment type="similarity">
    <text evidence="2">Belongs to the SusD family.</text>
</comment>
<evidence type="ECO:0000256" key="5">
    <source>
        <dbReference type="ARBA" id="ARBA00023237"/>
    </source>
</evidence>
<evidence type="ECO:0000313" key="9">
    <source>
        <dbReference type="Proteomes" id="UP000019131"/>
    </source>
</evidence>
<organism evidence="8 9">
    <name type="scientific">Bacteroides reticulotermitis JCM 10512</name>
    <dbReference type="NCBI Taxonomy" id="1445607"/>
    <lineage>
        <taxon>Bacteria</taxon>
        <taxon>Pseudomonadati</taxon>
        <taxon>Bacteroidota</taxon>
        <taxon>Bacteroidia</taxon>
        <taxon>Bacteroidales</taxon>
        <taxon>Bacteroidaceae</taxon>
        <taxon>Bacteroides</taxon>
    </lineage>
</organism>
<dbReference type="SUPFAM" id="SSF48452">
    <property type="entry name" value="TPR-like"/>
    <property type="match status" value="1"/>
</dbReference>
<dbReference type="Gene3D" id="1.25.40.390">
    <property type="match status" value="1"/>
</dbReference>
<dbReference type="Pfam" id="PF14322">
    <property type="entry name" value="SusD-like_3"/>
    <property type="match status" value="1"/>
</dbReference>
<gene>
    <name evidence="8" type="ORF">JCM10512_5071</name>
</gene>
<sequence length="682" mass="78000">MINNIKKLKMKNNIKKLSKRCIAVASLAILANCTDSFLKQDPLSFYEPTSTYVTEAGLQSALAMCDLHYKTMLMDGNGNVLPIASLYFMTDIGLYAKTDAGGGIMDDFANKITPTSGMAGGGDSNSMSRFWDQAWTGIKYANTVLSYVDKVKWLDDATRDAYKGRAYFHRAYKYYHQVLLFGDIPLVTKIIEVPKQNYKSTSKEAIFKMLIHDLEFAIEHVPAQKDMPYFGAVNQEACMQLLIKCYLVNGDFKKAEDMATDLIQNHGLALMTQSFGTNVPSGNPDTWPVERNVLWDLHRGDNVAAASNKETILPILNYNDQNFTQYLTMRALGVHWSNGDIMDPTDIGYPTYNWARSANEYNKELDWLRVLGRGIGCFRTSHHYNKTIWSYNGEVDTQDLRHNRTVGNWVEMEDIKYNRPNSKYRGQHMQLYATEDYKDENGKVLVSKGTLLCKDTIRSWYPIPLYKMYILDVSSEENKNANQFNGATKGSYCSNGNMYLFRLAETYLLRAEAKFYQDNSTGAAQDVNAVRSRANAKKMFTTVTIGDICDERARELYMEEWRQPELTRISWCLAKSNQPDEWGNIYDIKTWDKQSGTDLNGGSYWFKRCTRYSIFNHGTILSKVNLNYQVDKHNLFWPVPNSAITANIGAKLRQNYGYDGYDDSTVMWTNWEEAVADEDKVQ</sequence>
<evidence type="ECO:0000256" key="2">
    <source>
        <dbReference type="ARBA" id="ARBA00006275"/>
    </source>
</evidence>
<dbReference type="Pfam" id="PF07980">
    <property type="entry name" value="SusD_RagB"/>
    <property type="match status" value="1"/>
</dbReference>
<proteinExistence type="inferred from homology"/>
<evidence type="ECO:0000256" key="3">
    <source>
        <dbReference type="ARBA" id="ARBA00022729"/>
    </source>
</evidence>
<dbReference type="InterPro" id="IPR033985">
    <property type="entry name" value="SusD-like_N"/>
</dbReference>
<dbReference type="GO" id="GO:0009279">
    <property type="term" value="C:cell outer membrane"/>
    <property type="evidence" value="ECO:0007669"/>
    <property type="project" value="UniProtKB-SubCell"/>
</dbReference>
<dbReference type="STRING" id="1445607.JCM10512_5071"/>
<evidence type="ECO:0000256" key="4">
    <source>
        <dbReference type="ARBA" id="ARBA00023136"/>
    </source>
</evidence>
<accession>W4UZ70</accession>
<dbReference type="AlphaFoldDB" id="W4UZ70"/>
<feature type="domain" description="SusD-like N-terminal" evidence="7">
    <location>
        <begin position="126"/>
        <end position="247"/>
    </location>
</feature>
<keyword evidence="4" id="KW-0472">Membrane</keyword>
<comment type="caution">
    <text evidence="8">The sequence shown here is derived from an EMBL/GenBank/DDBJ whole genome shotgun (WGS) entry which is preliminary data.</text>
</comment>
<evidence type="ECO:0008006" key="10">
    <source>
        <dbReference type="Google" id="ProtNLM"/>
    </source>
</evidence>
<dbReference type="InterPro" id="IPR012944">
    <property type="entry name" value="SusD_RagB_dom"/>
</dbReference>
<keyword evidence="3" id="KW-0732">Signal</keyword>
<keyword evidence="5" id="KW-0998">Cell outer membrane</keyword>
<protein>
    <recommendedName>
        <fullName evidence="10">Outer membrane protein</fullName>
    </recommendedName>
</protein>